<sequence length="25" mass="2800">MFIIFPNHLSINQVTGSTKEQLPAN</sequence>
<reference evidence="1" key="1">
    <citation type="submission" date="2014-11" db="EMBL/GenBank/DDBJ databases">
        <authorList>
            <person name="Amaro Gonzalez C."/>
        </authorList>
    </citation>
    <scope>NUCLEOTIDE SEQUENCE</scope>
</reference>
<dbReference type="EMBL" id="GBXM01094800">
    <property type="protein sequence ID" value="JAH13777.1"/>
    <property type="molecule type" value="Transcribed_RNA"/>
</dbReference>
<accession>A0A0E9QBA0</accession>
<evidence type="ECO:0000313" key="1">
    <source>
        <dbReference type="EMBL" id="JAH13777.1"/>
    </source>
</evidence>
<protein>
    <submittedName>
        <fullName evidence="1">Uncharacterized protein</fullName>
    </submittedName>
</protein>
<organism evidence="1">
    <name type="scientific">Anguilla anguilla</name>
    <name type="common">European freshwater eel</name>
    <name type="synonym">Muraena anguilla</name>
    <dbReference type="NCBI Taxonomy" id="7936"/>
    <lineage>
        <taxon>Eukaryota</taxon>
        <taxon>Metazoa</taxon>
        <taxon>Chordata</taxon>
        <taxon>Craniata</taxon>
        <taxon>Vertebrata</taxon>
        <taxon>Euteleostomi</taxon>
        <taxon>Actinopterygii</taxon>
        <taxon>Neopterygii</taxon>
        <taxon>Teleostei</taxon>
        <taxon>Anguilliformes</taxon>
        <taxon>Anguillidae</taxon>
        <taxon>Anguilla</taxon>
    </lineage>
</organism>
<proteinExistence type="predicted"/>
<name>A0A0E9QBA0_ANGAN</name>
<reference evidence="1" key="2">
    <citation type="journal article" date="2015" name="Fish Shellfish Immunol.">
        <title>Early steps in the European eel (Anguilla anguilla)-Vibrio vulnificus interaction in the gills: Role of the RtxA13 toxin.</title>
        <authorList>
            <person name="Callol A."/>
            <person name="Pajuelo D."/>
            <person name="Ebbesson L."/>
            <person name="Teles M."/>
            <person name="MacKenzie S."/>
            <person name="Amaro C."/>
        </authorList>
    </citation>
    <scope>NUCLEOTIDE SEQUENCE</scope>
</reference>
<dbReference type="AlphaFoldDB" id="A0A0E9QBA0"/>